<dbReference type="RefSeq" id="WP_273439058.1">
    <property type="nucleotide sequence ID" value="NZ_PKUN01000010.1"/>
</dbReference>
<dbReference type="STRING" id="1111735.GCA_000428045_03779"/>
<evidence type="ECO:0000313" key="3">
    <source>
        <dbReference type="Proteomes" id="UP000235015"/>
    </source>
</evidence>
<feature type="domain" description="Glutamate synthase alpha subunit C-terminal" evidence="1">
    <location>
        <begin position="77"/>
        <end position="218"/>
    </location>
</feature>
<dbReference type="AlphaFoldDB" id="A0A2N6CWT5"/>
<reference evidence="2 3" key="1">
    <citation type="submission" date="2017-11" db="EMBL/GenBank/DDBJ databases">
        <title>Genome-resolved metagenomics identifies genetic mobility, metabolic interactions, and unexpected diversity in perchlorate-reducing communities.</title>
        <authorList>
            <person name="Barnum T.P."/>
            <person name="Figueroa I.A."/>
            <person name="Carlstrom C.I."/>
            <person name="Lucas L.N."/>
            <person name="Engelbrektson A.L."/>
            <person name="Coates J.D."/>
        </authorList>
    </citation>
    <scope>NUCLEOTIDE SEQUENCE [LARGE SCALE GENOMIC DNA]</scope>
    <source>
        <strain evidence="2">BM301</strain>
    </source>
</reference>
<dbReference type="GO" id="GO:0015948">
    <property type="term" value="P:methanogenesis"/>
    <property type="evidence" value="ECO:0007669"/>
    <property type="project" value="InterPro"/>
</dbReference>
<dbReference type="EMBL" id="PKUN01000010">
    <property type="protein sequence ID" value="PLX61742.1"/>
    <property type="molecule type" value="Genomic_DNA"/>
</dbReference>
<dbReference type="Proteomes" id="UP000235015">
    <property type="component" value="Unassembled WGS sequence"/>
</dbReference>
<name>A0A2N6CWT5_9GAMM</name>
<accession>A0A2N6CWT5</accession>
<evidence type="ECO:0000259" key="1">
    <source>
        <dbReference type="Pfam" id="PF01493"/>
    </source>
</evidence>
<dbReference type="InterPro" id="IPR036485">
    <property type="entry name" value="Glu_synth_asu_C_sf"/>
</dbReference>
<organism evidence="2 3">
    <name type="scientific">Sedimenticola selenatireducens</name>
    <dbReference type="NCBI Taxonomy" id="191960"/>
    <lineage>
        <taxon>Bacteria</taxon>
        <taxon>Pseudomonadati</taxon>
        <taxon>Pseudomonadota</taxon>
        <taxon>Gammaproteobacteria</taxon>
        <taxon>Chromatiales</taxon>
        <taxon>Sedimenticolaceae</taxon>
        <taxon>Sedimenticola</taxon>
    </lineage>
</organism>
<dbReference type="PANTHER" id="PTHR39673:SF5">
    <property type="entry name" value="TUNGSTEN-CONTAINING FORMYLMETHANOFURAN DEHYDROGENASE 2 SUBUNIT C"/>
    <property type="match status" value="1"/>
</dbReference>
<dbReference type="PANTHER" id="PTHR39673">
    <property type="entry name" value="TUNGSTEN FORMYLMETHANOFURAN DEHYDROGENASE, SUBUNIT C (FWDC)"/>
    <property type="match status" value="1"/>
</dbReference>
<dbReference type="Pfam" id="PF01493">
    <property type="entry name" value="GXGXG"/>
    <property type="match status" value="1"/>
</dbReference>
<evidence type="ECO:0000313" key="2">
    <source>
        <dbReference type="EMBL" id="PLX61742.1"/>
    </source>
</evidence>
<dbReference type="NCBIfam" id="TIGR03122">
    <property type="entry name" value="one_C_dehyd_C"/>
    <property type="match status" value="1"/>
</dbReference>
<dbReference type="GO" id="GO:0046914">
    <property type="term" value="F:transition metal ion binding"/>
    <property type="evidence" value="ECO:0007669"/>
    <property type="project" value="InterPro"/>
</dbReference>
<dbReference type="SUPFAM" id="SSF69336">
    <property type="entry name" value="Alpha subunit of glutamate synthase, C-terminal domain"/>
    <property type="match status" value="1"/>
</dbReference>
<dbReference type="GO" id="GO:0018493">
    <property type="term" value="F:formylmethanofuran dehydrogenase activity"/>
    <property type="evidence" value="ECO:0007669"/>
    <property type="project" value="InterPro"/>
</dbReference>
<comment type="caution">
    <text evidence="2">The sequence shown here is derived from an EMBL/GenBank/DDBJ whole genome shotgun (WGS) entry which is preliminary data.</text>
</comment>
<gene>
    <name evidence="2" type="ORF">C0630_09390</name>
</gene>
<proteinExistence type="predicted"/>
<sequence length="270" mass="28402">MSLVLRQINEQKGRIDLRGITPQRLATLELPAIEQLRITADHQMVPLSSLFSVEGDPMDELIIIPGNNRVDYIGARMASGTITLSGDAGNHAGSGMLGGRLLVNGNGGDFTGSAMQGGEIIVQGNVGNATGAPSAGGLCGQNGGVIHVQGHAGDRAGECQRRGLLIIEGDAGDLAGYRMIAGTIYVGGRTAEHTGLGMRRGTILLNHRPDQLPVTLNHNGSLPLTMLTLVIRQLRHYLVGKTPEVSFAHHVDRYVGDLACQGLGEIIVLT</sequence>
<dbReference type="Gene3D" id="2.160.20.60">
    <property type="entry name" value="Glutamate synthase, alpha subunit, C-terminal domain"/>
    <property type="match status" value="1"/>
</dbReference>
<protein>
    <submittedName>
        <fullName evidence="2">Formylmethanofuran dehydrogenase subunit C</fullName>
    </submittedName>
</protein>
<dbReference type="InterPro" id="IPR017550">
    <property type="entry name" value="Formylmethanofuran_DH_suC"/>
</dbReference>
<dbReference type="InterPro" id="IPR002489">
    <property type="entry name" value="Glu_synth_asu_C"/>
</dbReference>